<evidence type="ECO:0000313" key="9">
    <source>
        <dbReference type="EMBL" id="CAK9018533.1"/>
    </source>
</evidence>
<dbReference type="Proteomes" id="UP001642484">
    <property type="component" value="Unassembled WGS sequence"/>
</dbReference>
<evidence type="ECO:0000256" key="3">
    <source>
        <dbReference type="ARBA" id="ARBA00023055"/>
    </source>
</evidence>
<dbReference type="PROSITE" id="PS51847">
    <property type="entry name" value="SMP"/>
    <property type="match status" value="1"/>
</dbReference>
<feature type="domain" description="SMP-LTD" evidence="8">
    <location>
        <begin position="510"/>
        <end position="695"/>
    </location>
</feature>
<evidence type="ECO:0000259" key="8">
    <source>
        <dbReference type="PROSITE" id="PS51847"/>
    </source>
</evidence>
<accession>A0ABP0JVW6</accession>
<protein>
    <recommendedName>
        <fullName evidence="8">SMP-LTD domain-containing protein</fullName>
    </recommendedName>
</protein>
<keyword evidence="7" id="KW-0812">Transmembrane</keyword>
<feature type="transmembrane region" description="Helical" evidence="7">
    <location>
        <begin position="420"/>
        <end position="438"/>
    </location>
</feature>
<proteinExistence type="predicted"/>
<sequence>MVPDARDVELGHEEHLEEFFDVLQEEVADRSGPQSPKGIRTRNHSFNSFSRNTSCSSFQDALSEWELEVPAIAPPRRSSLKSSWPPSHLRRPLELLGISLCCASTAFALRAPYEATEALPLLLMLFAFAAIAASLLGPRMRSWSSVLAGTYLYAQRWRGRTPNSVLEWLAAGVAVSRPCGGSEGFPLGLALSSALWGMQLSEQRSWPTLVLGFLFLNIAQLLLHLAGDNTRAKVDHRLEWCAAISRVSQEPWVFSAAVITGTLGFGGRYLGLQGLDLSVGRPPQKARPLLLLLAMLPMLMGWAARSSVGGESRILKWTLVSLSLGFSLLPNQEPDPCWAHEDGSLSAMAVGRALLLHLELATVPLLVAALCSCAPMTPVATLRRPLGTSSAPISAAQAAAVVATVFLADRAAERLLVKRWWVATLGNLLAALLCLNFPEARRPRLSEWAGNYANLRAASSSAAMAAGRRPSSFVPSTLASSRVASAADLVGGLRRLSARLLKPPLQEQEEAHDPSFWNCLLAELWPSLRGMIEEDILKGEVQSVLQESVTAALKFDTAFLGTEPPKVLSLRMLSTHRPERSILFVMDTEFVSKEVDLTLKLTLGSFMGLSLGVSKLTLRGKLFLGFRHLTPHLPLTQGLTVGFADPPAIDLEVTTPSALGVPFVPERARAALISVISSTLAHQMVLPNRIPLPFGTLWPLDRLQHARPEGVLACRVLGACGVTSTNRPLSCVLQLGAASYRSAKSESEDGDFLWDEEPFLVVDHFEQSLLLALHERHTFNDRAIAHQAISIKELIDRSRWQHMPSWSLQAMGSETTTPQLLFSSSFHELSRKRASFAGLGSLLLLTVDCARHVPPELDGALLMLRCFVVPPGGVPPPNLVRGDAQSVPMRCSRITPVQVLVVDHFGAISPHPMAWEHRIVCAGNFDQTAQAVQIAGDSSEEEVDVKQAWEAYVESEEDRWRERLTELWQLRGAAAPRRHAGVQELKEWLNSDREGCIRRMALILELPVWCEVRLGKLLDELATQKGTPAHKASTSSNATQGPCVECHWRQQLRLVAKSPRDQELYLEICQAHRRADPEVVGIWRKPLRDLLDVAHMTDRMAPRMLLSPKASATSGVPPSTDEAAKFAVHLKLELLHLRPEKTQADWVVKRQYVASVERSWYQEPSELGGCVRLASRQFLPIAEHGHATACAAAVSAAAPASATGDRNASLCRTAASTSSRSRQPPLSAAAPWTWRGGLSLCPEPESENPIEKAEKAEDEAATAVEEAVKSEVSKMGKQKEKVMENDPDNTRIAHDTADAVSIYMQKKIMPTFSGHTSKEIRDLIDDSRQLLQKVHRKLRALKEPPADTGAAAAAEGNAAKQAQKGKTSALLLWATPPIRGSDFLPAVK</sequence>
<comment type="caution">
    <text evidence="9">The sequence shown here is derived from an EMBL/GenBank/DDBJ whole genome shotgun (WGS) entry which is preliminary data.</text>
</comment>
<name>A0ABP0JVW6_9DINO</name>
<evidence type="ECO:0000313" key="10">
    <source>
        <dbReference type="Proteomes" id="UP001642484"/>
    </source>
</evidence>
<feature type="transmembrane region" description="Helical" evidence="7">
    <location>
        <begin position="208"/>
        <end position="227"/>
    </location>
</feature>
<keyword evidence="10" id="KW-1185">Reference proteome</keyword>
<keyword evidence="5 7" id="KW-0472">Membrane</keyword>
<feature type="transmembrane region" description="Helical" evidence="7">
    <location>
        <begin position="389"/>
        <end position="408"/>
    </location>
</feature>
<reference evidence="9 10" key="1">
    <citation type="submission" date="2024-02" db="EMBL/GenBank/DDBJ databases">
        <authorList>
            <person name="Chen Y."/>
            <person name="Shah S."/>
            <person name="Dougan E. K."/>
            <person name="Thang M."/>
            <person name="Chan C."/>
        </authorList>
    </citation>
    <scope>NUCLEOTIDE SEQUENCE [LARGE SCALE GENOMIC DNA]</scope>
</reference>
<dbReference type="InterPro" id="IPR045050">
    <property type="entry name" value="Synaptotagmin_plant"/>
</dbReference>
<feature type="transmembrane region" description="Helical" evidence="7">
    <location>
        <begin position="290"/>
        <end position="308"/>
    </location>
</feature>
<gene>
    <name evidence="9" type="ORF">CCMP2556_LOCUS13301</name>
</gene>
<feature type="transmembrane region" description="Helical" evidence="7">
    <location>
        <begin position="119"/>
        <end position="137"/>
    </location>
</feature>
<evidence type="ECO:0000256" key="7">
    <source>
        <dbReference type="SAM" id="Phobius"/>
    </source>
</evidence>
<dbReference type="PANTHER" id="PTHR10774:SF190">
    <property type="entry name" value="C2 CALCIUM_LIPID-BINDING ENDONUCLEASE_EXONUCLEASE_PHOSPHATASE-RELATED"/>
    <property type="match status" value="1"/>
</dbReference>
<organism evidence="9 10">
    <name type="scientific">Durusdinium trenchii</name>
    <dbReference type="NCBI Taxonomy" id="1381693"/>
    <lineage>
        <taxon>Eukaryota</taxon>
        <taxon>Sar</taxon>
        <taxon>Alveolata</taxon>
        <taxon>Dinophyceae</taxon>
        <taxon>Suessiales</taxon>
        <taxon>Symbiodiniaceae</taxon>
        <taxon>Durusdinium</taxon>
    </lineage>
</organism>
<feature type="region of interest" description="Disordered" evidence="6">
    <location>
        <begin position="1270"/>
        <end position="1291"/>
    </location>
</feature>
<evidence type="ECO:0000256" key="5">
    <source>
        <dbReference type="ARBA" id="ARBA00023136"/>
    </source>
</evidence>
<evidence type="ECO:0000256" key="1">
    <source>
        <dbReference type="ARBA" id="ARBA00004370"/>
    </source>
</evidence>
<keyword evidence="3" id="KW-0445">Lipid transport</keyword>
<feature type="transmembrane region" description="Helical" evidence="7">
    <location>
        <begin position="252"/>
        <end position="270"/>
    </location>
</feature>
<evidence type="ECO:0000256" key="4">
    <source>
        <dbReference type="ARBA" id="ARBA00023121"/>
    </source>
</evidence>
<dbReference type="EMBL" id="CAXAMN010006668">
    <property type="protein sequence ID" value="CAK9018533.1"/>
    <property type="molecule type" value="Genomic_DNA"/>
</dbReference>
<dbReference type="PANTHER" id="PTHR10774">
    <property type="entry name" value="EXTENDED SYNAPTOTAGMIN-RELATED"/>
    <property type="match status" value="1"/>
</dbReference>
<feature type="transmembrane region" description="Helical" evidence="7">
    <location>
        <begin position="353"/>
        <end position="377"/>
    </location>
</feature>
<keyword evidence="4" id="KW-0446">Lipid-binding</keyword>
<evidence type="ECO:0000256" key="6">
    <source>
        <dbReference type="SAM" id="MobiDB-lite"/>
    </source>
</evidence>
<keyword evidence="7" id="KW-1133">Transmembrane helix</keyword>
<dbReference type="InterPro" id="IPR031468">
    <property type="entry name" value="SMP_LBD"/>
</dbReference>
<evidence type="ECO:0000256" key="2">
    <source>
        <dbReference type="ARBA" id="ARBA00022448"/>
    </source>
</evidence>
<comment type="subcellular location">
    <subcellularLocation>
        <location evidence="1">Membrane</location>
    </subcellularLocation>
</comment>
<keyword evidence="2" id="KW-0813">Transport</keyword>